<proteinExistence type="predicted"/>
<dbReference type="Gene3D" id="3.40.50.1820">
    <property type="entry name" value="alpha/beta hydrolase"/>
    <property type="match status" value="1"/>
</dbReference>
<dbReference type="AlphaFoldDB" id="A0A9X3DI79"/>
<dbReference type="RefSeq" id="WP_010600091.1">
    <property type="nucleotide sequence ID" value="NZ_JAPJUH010000005.1"/>
</dbReference>
<reference evidence="3" key="1">
    <citation type="submission" date="2022-11" db="EMBL/GenBank/DDBJ databases">
        <authorList>
            <person name="Graham C."/>
            <person name="Newman J.D."/>
        </authorList>
    </citation>
    <scope>NUCLEOTIDE SEQUENCE</scope>
    <source>
        <strain evidence="3">DSM 19486</strain>
    </source>
</reference>
<evidence type="ECO:0000256" key="1">
    <source>
        <dbReference type="ARBA" id="ARBA00022801"/>
    </source>
</evidence>
<name>A0A9X3DI79_9SPHI</name>
<sequence>MKYTNEALIKSLPNFANNYAEVNGTKLHYVEGGKGEPLILIPGYPETWWAYHKVMPILAEKYFVIVVEMRGMGSSDKPAEGYEKKNMAKDIFELVKQLGYEKVHIGGHDIGAHVAFSFAANFPQSTSKLIMLDTPHPDAGMYQLPMLPMLGATYLYPWWLAFNQVKELPEQLLEGRMNMVIEWLFKNLLVDQNSLSDFDKEVYEFAYNSKDAIRSSNAWYQAFPQDIEDSKTYKKLDMPVLGIGGSGYGMLEMSLSNATTDLQLKKVEDCGHFILAEKPNETAKCIIDFLG</sequence>
<dbReference type="InterPro" id="IPR000639">
    <property type="entry name" value="Epox_hydrolase-like"/>
</dbReference>
<feature type="domain" description="AB hydrolase-1" evidence="2">
    <location>
        <begin position="37"/>
        <end position="279"/>
    </location>
</feature>
<dbReference type="SUPFAM" id="SSF53474">
    <property type="entry name" value="alpha/beta-Hydrolases"/>
    <property type="match status" value="1"/>
</dbReference>
<evidence type="ECO:0000259" key="2">
    <source>
        <dbReference type="Pfam" id="PF00561"/>
    </source>
</evidence>
<dbReference type="Pfam" id="PF00561">
    <property type="entry name" value="Abhydrolase_1"/>
    <property type="match status" value="1"/>
</dbReference>
<dbReference type="PRINTS" id="PR00412">
    <property type="entry name" value="EPOXHYDRLASE"/>
</dbReference>
<accession>A0A9X3DI79</accession>
<comment type="caution">
    <text evidence="3">The sequence shown here is derived from an EMBL/GenBank/DDBJ whole genome shotgun (WGS) entry which is preliminary data.</text>
</comment>
<dbReference type="InterPro" id="IPR000073">
    <property type="entry name" value="AB_hydrolase_1"/>
</dbReference>
<keyword evidence="4" id="KW-1185">Reference proteome</keyword>
<evidence type="ECO:0000313" key="4">
    <source>
        <dbReference type="Proteomes" id="UP001142592"/>
    </source>
</evidence>
<dbReference type="GO" id="GO:0016787">
    <property type="term" value="F:hydrolase activity"/>
    <property type="evidence" value="ECO:0007669"/>
    <property type="project" value="UniProtKB-KW"/>
</dbReference>
<dbReference type="Proteomes" id="UP001142592">
    <property type="component" value="Unassembled WGS sequence"/>
</dbReference>
<dbReference type="PRINTS" id="PR00111">
    <property type="entry name" value="ABHYDROLASE"/>
</dbReference>
<organism evidence="3 4">
    <name type="scientific">Pedobacter agri</name>
    <dbReference type="NCBI Taxonomy" id="454586"/>
    <lineage>
        <taxon>Bacteria</taxon>
        <taxon>Pseudomonadati</taxon>
        <taxon>Bacteroidota</taxon>
        <taxon>Sphingobacteriia</taxon>
        <taxon>Sphingobacteriales</taxon>
        <taxon>Sphingobacteriaceae</taxon>
        <taxon>Pedobacter</taxon>
    </lineage>
</organism>
<gene>
    <name evidence="3" type="ORF">OQZ29_17875</name>
</gene>
<keyword evidence="1 3" id="KW-0378">Hydrolase</keyword>
<evidence type="ECO:0000313" key="3">
    <source>
        <dbReference type="EMBL" id="MCX3266631.1"/>
    </source>
</evidence>
<dbReference type="EMBL" id="JAPJUH010000005">
    <property type="protein sequence ID" value="MCX3266631.1"/>
    <property type="molecule type" value="Genomic_DNA"/>
</dbReference>
<protein>
    <submittedName>
        <fullName evidence="3">Alpha/beta hydrolase</fullName>
    </submittedName>
</protein>
<dbReference type="InterPro" id="IPR029058">
    <property type="entry name" value="AB_hydrolase_fold"/>
</dbReference>
<dbReference type="PANTHER" id="PTHR43329">
    <property type="entry name" value="EPOXIDE HYDROLASE"/>
    <property type="match status" value="1"/>
</dbReference>